<evidence type="ECO:0000313" key="2">
    <source>
        <dbReference type="EMBL" id="ODV65918.1"/>
    </source>
</evidence>
<dbReference type="STRING" id="984485.A0A1E4RF87"/>
<dbReference type="InterPro" id="IPR011990">
    <property type="entry name" value="TPR-like_helical_dom_sf"/>
</dbReference>
<dbReference type="Gene3D" id="1.25.40.10">
    <property type="entry name" value="Tetratricopeptide repeat domain"/>
    <property type="match status" value="1"/>
</dbReference>
<reference evidence="3" key="1">
    <citation type="submission" date="2016-05" db="EMBL/GenBank/DDBJ databases">
        <title>Comparative genomics of biotechnologically important yeasts.</title>
        <authorList>
            <consortium name="DOE Joint Genome Institute"/>
            <person name="Riley R."/>
            <person name="Haridas S."/>
            <person name="Wolfe K.H."/>
            <person name="Lopes M.R."/>
            <person name="Hittinger C.T."/>
            <person name="Goker M."/>
            <person name="Salamov A."/>
            <person name="Wisecaver J."/>
            <person name="Long T.M."/>
            <person name="Aerts A.L."/>
            <person name="Barry K."/>
            <person name="Choi C."/>
            <person name="Clum A."/>
            <person name="Coughlan A.Y."/>
            <person name="Deshpande S."/>
            <person name="Douglass A.P."/>
            <person name="Hanson S.J."/>
            <person name="Klenk H.-P."/>
            <person name="Labutti K."/>
            <person name="Lapidus A."/>
            <person name="Lindquist E."/>
            <person name="Lipzen A."/>
            <person name="Meier-Kolthoff J.P."/>
            <person name="Ohm R.A."/>
            <person name="Otillar R.P."/>
            <person name="Pangilinan J."/>
            <person name="Peng Y."/>
            <person name="Rokas A."/>
            <person name="Rosa C.A."/>
            <person name="Scheuner C."/>
            <person name="Sibirny A.A."/>
            <person name="Slot J.C."/>
            <person name="Stielow J.B."/>
            <person name="Sun H."/>
            <person name="Kurtzman C.P."/>
            <person name="Blackwell M."/>
            <person name="Grigoriev I.V."/>
            <person name="Jeffries T.W."/>
        </authorList>
    </citation>
    <scope>NUCLEOTIDE SEQUENCE [LARGE SCALE GENOMIC DNA]</scope>
    <source>
        <strain evidence="3">NRRL Y-1933</strain>
    </source>
</reference>
<feature type="region of interest" description="Disordered" evidence="1">
    <location>
        <begin position="329"/>
        <end position="398"/>
    </location>
</feature>
<dbReference type="RefSeq" id="XP_020074985.1">
    <property type="nucleotide sequence ID" value="XM_020220224.1"/>
</dbReference>
<dbReference type="EMBL" id="KV454543">
    <property type="protein sequence ID" value="ODV65918.1"/>
    <property type="molecule type" value="Genomic_DNA"/>
</dbReference>
<accession>A0A1E4RF87</accession>
<name>A0A1E4RF87_9ASCO</name>
<gene>
    <name evidence="2" type="ORF">HYPBUDRAFT_149705</name>
</gene>
<feature type="region of interest" description="Disordered" evidence="1">
    <location>
        <begin position="188"/>
        <end position="207"/>
    </location>
</feature>
<protein>
    <submittedName>
        <fullName evidence="2">Uncharacterized protein</fullName>
    </submittedName>
</protein>
<keyword evidence="3" id="KW-1185">Reference proteome</keyword>
<feature type="compositionally biased region" description="Polar residues" evidence="1">
    <location>
        <begin position="146"/>
        <end position="164"/>
    </location>
</feature>
<sequence>MDDYNERNSIYSFDSVSTNGRLLDRLGLDNDTSDDQVNDHANNHSNNEIPYNNVFNNDSNDPIPLDDDNDEFDPLRRDSMISIQSTGRLLDRLGLDDDEFVKRNSTIQKPHQPRPTNPRQPNLPQHQQRQPTNQQRQPTNHLAGNLQHQHQQRQPTNHLTGNLQHQRHPPNHLPRNPQQAQQFLNSVINKPKPNNQNQQQQALQRKKSVNVKNVNVVYSKRSNSISSFSADFQLSRNSSMKSEYTVDQPIEDDSDNETINSVDTYTGNSSASIGIIENDLYNDDTSISDDEVFKHPGPIDQTLRNSNESLADSLDLKSAANVESFNPPNALPHNLLGRSPSAPIVSTNSSNDSFPKPPSLSPQQRRVTSDNINTSPSSISSSPNPSPAPPNSELSVESRTKMAIQLRSMGNHREASYQLQIAANRPNNYPKAMYLYALALRFGQGVKKNDRHCLKWLVKSILISIMYDTLRSSDAPNISITLNNYVTKLNDLQPEEMISMIYKSLLKEKDYDDPIKIYNHFNQMGESNLSKLINNLNKQNNVIPL</sequence>
<dbReference type="AlphaFoldDB" id="A0A1E4RF87"/>
<evidence type="ECO:0000313" key="3">
    <source>
        <dbReference type="Proteomes" id="UP000095085"/>
    </source>
</evidence>
<feature type="compositionally biased region" description="Polar residues" evidence="1">
    <location>
        <begin position="43"/>
        <end position="60"/>
    </location>
</feature>
<proteinExistence type="predicted"/>
<feature type="compositionally biased region" description="Polar residues" evidence="1">
    <location>
        <begin position="257"/>
        <end position="268"/>
    </location>
</feature>
<feature type="compositionally biased region" description="Low complexity" evidence="1">
    <location>
        <begin position="125"/>
        <end position="141"/>
    </location>
</feature>
<organism evidence="2 3">
    <name type="scientific">Hyphopichia burtonii NRRL Y-1933</name>
    <dbReference type="NCBI Taxonomy" id="984485"/>
    <lineage>
        <taxon>Eukaryota</taxon>
        <taxon>Fungi</taxon>
        <taxon>Dikarya</taxon>
        <taxon>Ascomycota</taxon>
        <taxon>Saccharomycotina</taxon>
        <taxon>Pichiomycetes</taxon>
        <taxon>Debaryomycetaceae</taxon>
        <taxon>Hyphopichia</taxon>
    </lineage>
</organism>
<dbReference type="SUPFAM" id="SSF81901">
    <property type="entry name" value="HCP-like"/>
    <property type="match status" value="1"/>
</dbReference>
<dbReference type="OrthoDB" id="2148946at2759"/>
<evidence type="ECO:0000256" key="1">
    <source>
        <dbReference type="SAM" id="MobiDB-lite"/>
    </source>
</evidence>
<feature type="region of interest" description="Disordered" evidence="1">
    <location>
        <begin position="27"/>
        <end position="72"/>
    </location>
</feature>
<feature type="compositionally biased region" description="Polar residues" evidence="1">
    <location>
        <begin position="344"/>
        <end position="353"/>
    </location>
</feature>
<feature type="compositionally biased region" description="Low complexity" evidence="1">
    <location>
        <begin position="369"/>
        <end position="383"/>
    </location>
</feature>
<feature type="region of interest" description="Disordered" evidence="1">
    <location>
        <begin position="105"/>
        <end position="177"/>
    </location>
</feature>
<dbReference type="GeneID" id="30994774"/>
<feature type="region of interest" description="Disordered" evidence="1">
    <location>
        <begin position="246"/>
        <end position="268"/>
    </location>
</feature>
<dbReference type="Proteomes" id="UP000095085">
    <property type="component" value="Unassembled WGS sequence"/>
</dbReference>
<feature type="compositionally biased region" description="Low complexity" evidence="1">
    <location>
        <begin position="189"/>
        <end position="201"/>
    </location>
</feature>